<gene>
    <name evidence="1" type="ORF">DB769_19595</name>
</gene>
<accession>A0AAQ0YQW6</accession>
<dbReference type="KEGG" id="xpe:BJD13_23450"/>
<sequence length="82" mass="9563">MRIVLRRLRHHWRLGGRHPGGARGSWRRHHTCRQGRADRGRHGGWRELLQRRCRLPLHLLRGSGFVGGCEGRSLRNILDAAF</sequence>
<dbReference type="EMBL" id="PUUL01000127">
    <property type="protein sequence ID" value="RXD50160.1"/>
    <property type="molecule type" value="Genomic_DNA"/>
</dbReference>
<proteinExistence type="predicted"/>
<organism evidence="1 2">
    <name type="scientific">Xanthomonas perforans</name>
    <dbReference type="NCBI Taxonomy" id="442694"/>
    <lineage>
        <taxon>Bacteria</taxon>
        <taxon>Pseudomonadati</taxon>
        <taxon>Pseudomonadota</taxon>
        <taxon>Gammaproteobacteria</taxon>
        <taxon>Lysobacterales</taxon>
        <taxon>Lysobacteraceae</taxon>
        <taxon>Xanthomonas</taxon>
    </lineage>
</organism>
<dbReference type="AlphaFoldDB" id="A0AAQ0YQW6"/>
<dbReference type="Proteomes" id="UP000289372">
    <property type="component" value="Unassembled WGS sequence"/>
</dbReference>
<name>A0AAQ0YQW6_XANPE</name>
<evidence type="ECO:0000313" key="1">
    <source>
        <dbReference type="EMBL" id="RXD50160.1"/>
    </source>
</evidence>
<protein>
    <submittedName>
        <fullName evidence="1">Uncharacterized protein</fullName>
    </submittedName>
</protein>
<reference evidence="1 2" key="1">
    <citation type="submission" date="2018-02" db="EMBL/GenBank/DDBJ databases">
        <title>Characterization of Xanthomonas diversity in transplant houses and field plants.</title>
        <authorList>
            <person name="Abrahamian P."/>
            <person name="Timilsina S."/>
            <person name="Minsavage G.V."/>
            <person name="Goss E.M."/>
            <person name="Jones J.B."/>
            <person name="Vallad G.E."/>
        </authorList>
    </citation>
    <scope>NUCLEOTIDE SEQUENCE [LARGE SCALE GENOMIC DNA]</scope>
    <source>
        <strain evidence="1 2">GEV2132</strain>
    </source>
</reference>
<comment type="caution">
    <text evidence="1">The sequence shown here is derived from an EMBL/GenBank/DDBJ whole genome shotgun (WGS) entry which is preliminary data.</text>
</comment>
<evidence type="ECO:0000313" key="2">
    <source>
        <dbReference type="Proteomes" id="UP000289372"/>
    </source>
</evidence>